<keyword evidence="4" id="KW-1185">Reference proteome</keyword>
<name>A0AAJ0B205_9PEZI</name>
<evidence type="ECO:0000313" key="4">
    <source>
        <dbReference type="Proteomes" id="UP001239445"/>
    </source>
</evidence>
<dbReference type="Proteomes" id="UP001239445">
    <property type="component" value="Unassembled WGS sequence"/>
</dbReference>
<feature type="signal peptide" evidence="2">
    <location>
        <begin position="1"/>
        <end position="20"/>
    </location>
</feature>
<dbReference type="EMBL" id="MU839852">
    <property type="protein sequence ID" value="KAK1749740.1"/>
    <property type="molecule type" value="Genomic_DNA"/>
</dbReference>
<evidence type="ECO:0000313" key="3">
    <source>
        <dbReference type="EMBL" id="KAK1749740.1"/>
    </source>
</evidence>
<gene>
    <name evidence="3" type="ORF">QBC47DRAFT_365802</name>
</gene>
<evidence type="ECO:0000256" key="2">
    <source>
        <dbReference type="SAM" id="SignalP"/>
    </source>
</evidence>
<evidence type="ECO:0008006" key="5">
    <source>
        <dbReference type="Google" id="ProtNLM"/>
    </source>
</evidence>
<sequence length="133" mass="14704">MGHLTMPFDLLVVCWFCLHAIVDELIHSADELKCSFSSSSSSLCLLRHVLESETNGSRPEGFGAGCRVAALANFFLADRTHFQHVTNNLAQLPPAAATPDSPGLDRFSQINTNTNRQKHQYQSPRKQPARPVD</sequence>
<keyword evidence="2" id="KW-0732">Signal</keyword>
<accession>A0AAJ0B205</accession>
<evidence type="ECO:0000256" key="1">
    <source>
        <dbReference type="SAM" id="MobiDB-lite"/>
    </source>
</evidence>
<comment type="caution">
    <text evidence="3">The sequence shown here is derived from an EMBL/GenBank/DDBJ whole genome shotgun (WGS) entry which is preliminary data.</text>
</comment>
<feature type="chain" id="PRO_5042612511" description="Secreted protein" evidence="2">
    <location>
        <begin position="21"/>
        <end position="133"/>
    </location>
</feature>
<dbReference type="AlphaFoldDB" id="A0AAJ0B205"/>
<reference evidence="3" key="1">
    <citation type="submission" date="2023-06" db="EMBL/GenBank/DDBJ databases">
        <title>Genome-scale phylogeny and comparative genomics of the fungal order Sordariales.</title>
        <authorList>
            <consortium name="Lawrence Berkeley National Laboratory"/>
            <person name="Hensen N."/>
            <person name="Bonometti L."/>
            <person name="Westerberg I."/>
            <person name="Brannstrom I.O."/>
            <person name="Guillou S."/>
            <person name="Cros-Aarteil S."/>
            <person name="Calhoun S."/>
            <person name="Haridas S."/>
            <person name="Kuo A."/>
            <person name="Mondo S."/>
            <person name="Pangilinan J."/>
            <person name="Riley R."/>
            <person name="Labutti K."/>
            <person name="Andreopoulos B."/>
            <person name="Lipzen A."/>
            <person name="Chen C."/>
            <person name="Yanf M."/>
            <person name="Daum C."/>
            <person name="Ng V."/>
            <person name="Clum A."/>
            <person name="Steindorff A."/>
            <person name="Ohm R."/>
            <person name="Martin F."/>
            <person name="Silar P."/>
            <person name="Natvig D."/>
            <person name="Lalanne C."/>
            <person name="Gautier V."/>
            <person name="Ament-Velasquez S.L."/>
            <person name="Kruys A."/>
            <person name="Hutchinson M.I."/>
            <person name="Powell A.J."/>
            <person name="Barry K."/>
            <person name="Miller A.N."/>
            <person name="Grigoriev I.V."/>
            <person name="Debuchy R."/>
            <person name="Gladieux P."/>
            <person name="Thoren M.H."/>
            <person name="Johannesson H."/>
        </authorList>
    </citation>
    <scope>NUCLEOTIDE SEQUENCE</scope>
    <source>
        <strain evidence="3">PSN4</strain>
    </source>
</reference>
<feature type="compositionally biased region" description="Polar residues" evidence="1">
    <location>
        <begin position="108"/>
        <end position="125"/>
    </location>
</feature>
<organism evidence="3 4">
    <name type="scientific">Echria macrotheca</name>
    <dbReference type="NCBI Taxonomy" id="438768"/>
    <lineage>
        <taxon>Eukaryota</taxon>
        <taxon>Fungi</taxon>
        <taxon>Dikarya</taxon>
        <taxon>Ascomycota</taxon>
        <taxon>Pezizomycotina</taxon>
        <taxon>Sordariomycetes</taxon>
        <taxon>Sordariomycetidae</taxon>
        <taxon>Sordariales</taxon>
        <taxon>Schizotheciaceae</taxon>
        <taxon>Echria</taxon>
    </lineage>
</organism>
<proteinExistence type="predicted"/>
<protein>
    <recommendedName>
        <fullName evidence="5">Secreted protein</fullName>
    </recommendedName>
</protein>
<feature type="region of interest" description="Disordered" evidence="1">
    <location>
        <begin position="92"/>
        <end position="133"/>
    </location>
</feature>